<dbReference type="InterPro" id="IPR001594">
    <property type="entry name" value="Palmitoyltrfase_DHHC"/>
</dbReference>
<comment type="similarity">
    <text evidence="10">Belongs to the DHHC palmitoyltransferase family.</text>
</comment>
<comment type="subcellular location">
    <subcellularLocation>
        <location evidence="1">Membrane</location>
        <topology evidence="1">Multi-pass membrane protein</topology>
    </subcellularLocation>
</comment>
<evidence type="ECO:0000256" key="5">
    <source>
        <dbReference type="ARBA" id="ARBA00023136"/>
    </source>
</evidence>
<dbReference type="GO" id="GO:0005794">
    <property type="term" value="C:Golgi apparatus"/>
    <property type="evidence" value="ECO:0007669"/>
    <property type="project" value="TreeGrafter"/>
</dbReference>
<evidence type="ECO:0000256" key="2">
    <source>
        <dbReference type="ARBA" id="ARBA00022679"/>
    </source>
</evidence>
<dbReference type="EC" id="2.3.1.225" evidence="10"/>
<keyword evidence="2 10" id="KW-0808">Transferase</keyword>
<proteinExistence type="inferred from homology"/>
<dbReference type="PANTHER" id="PTHR22883">
    <property type="entry name" value="ZINC FINGER DHHC DOMAIN CONTAINING PROTEIN"/>
    <property type="match status" value="1"/>
</dbReference>
<protein>
    <recommendedName>
        <fullName evidence="10">Palmitoyltransferase</fullName>
        <ecNumber evidence="10">2.3.1.225</ecNumber>
    </recommendedName>
</protein>
<feature type="transmembrane region" description="Helical" evidence="10">
    <location>
        <begin position="103"/>
        <end position="125"/>
    </location>
</feature>
<evidence type="ECO:0000256" key="1">
    <source>
        <dbReference type="ARBA" id="ARBA00004141"/>
    </source>
</evidence>
<accession>A0A8H4UMI0</accession>
<evidence type="ECO:0000256" key="7">
    <source>
        <dbReference type="ARBA" id="ARBA00023288"/>
    </source>
</evidence>
<evidence type="ECO:0000256" key="10">
    <source>
        <dbReference type="RuleBase" id="RU079119"/>
    </source>
</evidence>
<keyword evidence="5 10" id="KW-0472">Membrane</keyword>
<dbReference type="GO" id="GO:0019706">
    <property type="term" value="F:protein-cysteine S-palmitoyltransferase activity"/>
    <property type="evidence" value="ECO:0007669"/>
    <property type="project" value="UniProtKB-EC"/>
</dbReference>
<keyword evidence="7" id="KW-0449">Lipoprotein</keyword>
<feature type="transmembrane region" description="Helical" evidence="10">
    <location>
        <begin position="267"/>
        <end position="287"/>
    </location>
</feature>
<comment type="catalytic activity">
    <reaction evidence="9 10">
        <text>L-cysteinyl-[protein] + hexadecanoyl-CoA = S-hexadecanoyl-L-cysteinyl-[protein] + CoA</text>
        <dbReference type="Rhea" id="RHEA:36683"/>
        <dbReference type="Rhea" id="RHEA-COMP:10131"/>
        <dbReference type="Rhea" id="RHEA-COMP:11032"/>
        <dbReference type="ChEBI" id="CHEBI:29950"/>
        <dbReference type="ChEBI" id="CHEBI:57287"/>
        <dbReference type="ChEBI" id="CHEBI:57379"/>
        <dbReference type="ChEBI" id="CHEBI:74151"/>
        <dbReference type="EC" id="2.3.1.225"/>
    </reaction>
</comment>
<keyword evidence="4 10" id="KW-1133">Transmembrane helix</keyword>
<evidence type="ECO:0000256" key="8">
    <source>
        <dbReference type="ARBA" id="ARBA00023315"/>
    </source>
</evidence>
<reference evidence="12" key="1">
    <citation type="journal article" date="2020" name="BMC Genomics">
        <title>Correction to: Identification and distribution of gene clusters required for synthesis of sphingolipid metabolism inhibitors in diverse species of the filamentous fungus Fusarium.</title>
        <authorList>
            <person name="Kim H.S."/>
            <person name="Lohmar J.M."/>
            <person name="Busman M."/>
            <person name="Brown D.W."/>
            <person name="Naumann T.A."/>
            <person name="Divon H.H."/>
            <person name="Lysoe E."/>
            <person name="Uhlig S."/>
            <person name="Proctor R.H."/>
        </authorList>
    </citation>
    <scope>NUCLEOTIDE SEQUENCE</scope>
    <source>
        <strain evidence="12">NRRL 22465</strain>
    </source>
</reference>
<keyword evidence="3 10" id="KW-0812">Transmembrane</keyword>
<dbReference type="EMBL" id="JABEYC010000308">
    <property type="protein sequence ID" value="KAF4979315.1"/>
    <property type="molecule type" value="Genomic_DNA"/>
</dbReference>
<feature type="transmembrane region" description="Helical" evidence="10">
    <location>
        <begin position="6"/>
        <end position="28"/>
    </location>
</feature>
<evidence type="ECO:0000256" key="3">
    <source>
        <dbReference type="ARBA" id="ARBA00022692"/>
    </source>
</evidence>
<gene>
    <name evidence="12" type="ORF">FZEAL_4456</name>
</gene>
<keyword evidence="6" id="KW-0564">Palmitate</keyword>
<dbReference type="Proteomes" id="UP000635477">
    <property type="component" value="Unassembled WGS sequence"/>
</dbReference>
<feature type="transmembrane region" description="Helical" evidence="10">
    <location>
        <begin position="77"/>
        <end position="96"/>
    </location>
</feature>
<dbReference type="Pfam" id="PF01529">
    <property type="entry name" value="DHHC"/>
    <property type="match status" value="1"/>
</dbReference>
<evidence type="ECO:0000259" key="11">
    <source>
        <dbReference type="Pfam" id="PF01529"/>
    </source>
</evidence>
<evidence type="ECO:0000256" key="4">
    <source>
        <dbReference type="ARBA" id="ARBA00022989"/>
    </source>
</evidence>
<comment type="domain">
    <text evidence="10">The DHHC domain is required for palmitoyltransferase activity.</text>
</comment>
<evidence type="ECO:0000313" key="12">
    <source>
        <dbReference type="EMBL" id="KAF4979315.1"/>
    </source>
</evidence>
<feature type="transmembrane region" description="Helical" evidence="10">
    <location>
        <begin position="235"/>
        <end position="255"/>
    </location>
</feature>
<keyword evidence="8 10" id="KW-0012">Acyltransferase</keyword>
<dbReference type="OrthoDB" id="9909019at2759"/>
<keyword evidence="13" id="KW-1185">Reference proteome</keyword>
<dbReference type="PROSITE" id="PS50216">
    <property type="entry name" value="DHHC"/>
    <property type="match status" value="1"/>
</dbReference>
<evidence type="ECO:0000313" key="13">
    <source>
        <dbReference type="Proteomes" id="UP000635477"/>
    </source>
</evidence>
<dbReference type="AlphaFoldDB" id="A0A8H4UMI0"/>
<organism evidence="12 13">
    <name type="scientific">Fusarium zealandicum</name>
    <dbReference type="NCBI Taxonomy" id="1053134"/>
    <lineage>
        <taxon>Eukaryota</taxon>
        <taxon>Fungi</taxon>
        <taxon>Dikarya</taxon>
        <taxon>Ascomycota</taxon>
        <taxon>Pezizomycotina</taxon>
        <taxon>Sordariomycetes</taxon>
        <taxon>Hypocreomycetidae</taxon>
        <taxon>Hypocreales</taxon>
        <taxon>Nectriaceae</taxon>
        <taxon>Fusarium</taxon>
        <taxon>Fusarium staphyleae species complex</taxon>
    </lineage>
</organism>
<name>A0A8H4UMI0_9HYPO</name>
<dbReference type="GO" id="GO:0006612">
    <property type="term" value="P:protein targeting to membrane"/>
    <property type="evidence" value="ECO:0007669"/>
    <property type="project" value="TreeGrafter"/>
</dbReference>
<feature type="domain" description="Palmitoyltransferase DHHC" evidence="11">
    <location>
        <begin position="154"/>
        <end position="298"/>
    </location>
</feature>
<dbReference type="InterPro" id="IPR039859">
    <property type="entry name" value="PFA4/ZDH16/20/ERF2-like"/>
</dbReference>
<dbReference type="PANTHER" id="PTHR22883:SF288">
    <property type="entry name" value="PALMITOYLTRANSFERASE SWF1"/>
    <property type="match status" value="1"/>
</dbReference>
<comment type="caution">
    <text evidence="12">The sequence shown here is derived from an EMBL/GenBank/DDBJ whole genome shotgun (WGS) entry which is preliminary data.</text>
</comment>
<sequence length="489" mass="55551">MGSLKTILLLILFISFMVFVAFFGRLPALRRTPIAALHRLIWIHIPKAVLAIDQLLTGGRVWRYLSRFGNYMLHERHWTVVIFFLLILSIAEYLYLPQVWPKIGAFTKFTAAITVVLPYLFLYLACSADPGYITPENHAYYLSLYPYDHALFHPGHVCRTCRLLKPARSKHCSICGHCVAKADHHCIFINSCVGYGNQHYFVLLLASTAFLCTYGGVLGLSLLTVDIQRWNPQWTLWKPSGMTLTEYMAGLGWGIQYNVNMGASTLLAALTAPLVWGLLLYTIYLIYCGTTTNETLKWSEWREDMRDGFAFRRPMPANRLKNERVEPRYTRWPVEVVQILVTTQDGQPPRDDAPLPGEGPWERVWSLGDVENLYDMGFWDNVVDVCELSKIEQGATLLDGIEPVESTQRQGTNMSRPYPFRRFQKVGLLSLTALFFGGLTLMLVGVNALTGPLGLPYDAPTGENQPRWLSLEPPILACDSWEWAWDACL</sequence>
<comment type="caution">
    <text evidence="10">Lacks conserved residue(s) required for the propagation of feature annotation.</text>
</comment>
<dbReference type="GO" id="GO:0005783">
    <property type="term" value="C:endoplasmic reticulum"/>
    <property type="evidence" value="ECO:0007669"/>
    <property type="project" value="TreeGrafter"/>
</dbReference>
<evidence type="ECO:0000256" key="6">
    <source>
        <dbReference type="ARBA" id="ARBA00023139"/>
    </source>
</evidence>
<evidence type="ECO:0000256" key="9">
    <source>
        <dbReference type="ARBA" id="ARBA00048048"/>
    </source>
</evidence>
<dbReference type="GO" id="GO:0016020">
    <property type="term" value="C:membrane"/>
    <property type="evidence" value="ECO:0007669"/>
    <property type="project" value="UniProtKB-SubCell"/>
</dbReference>
<feature type="transmembrane region" description="Helical" evidence="10">
    <location>
        <begin position="426"/>
        <end position="449"/>
    </location>
</feature>
<feature type="transmembrane region" description="Helical" evidence="10">
    <location>
        <begin position="200"/>
        <end position="223"/>
    </location>
</feature>
<reference evidence="12" key="2">
    <citation type="submission" date="2020-05" db="EMBL/GenBank/DDBJ databases">
        <authorList>
            <person name="Kim H.-S."/>
            <person name="Proctor R.H."/>
            <person name="Brown D.W."/>
        </authorList>
    </citation>
    <scope>NUCLEOTIDE SEQUENCE</scope>
    <source>
        <strain evidence="12">NRRL 22465</strain>
    </source>
</reference>